<evidence type="ECO:0000313" key="1">
    <source>
        <dbReference type="Proteomes" id="UP000095286"/>
    </source>
</evidence>
<reference evidence="2" key="1">
    <citation type="submission" date="2016-11" db="UniProtKB">
        <authorList>
            <consortium name="WormBaseParasite"/>
        </authorList>
    </citation>
    <scope>IDENTIFICATION</scope>
    <source>
        <strain evidence="2">KR3021</strain>
    </source>
</reference>
<name>A0AC35TFZ3_9BILA</name>
<protein>
    <submittedName>
        <fullName evidence="2">Uncharacterized protein</fullName>
    </submittedName>
</protein>
<sequence length="127" mass="15162">MDFVAHEMMILHIQEHERKANEKRYQDKVYRRLDKSKEIDEAVEETLLERLAIRAKEKIRICGKKLNHLVHNHDPSSHEALIPDYAQTNHLKYKKHNNCFVHTKPSTSKNETTTKRMNPIVFDWGQF</sequence>
<organism evidence="1 2">
    <name type="scientific">Rhabditophanes sp. KR3021</name>
    <dbReference type="NCBI Taxonomy" id="114890"/>
    <lineage>
        <taxon>Eukaryota</taxon>
        <taxon>Metazoa</taxon>
        <taxon>Ecdysozoa</taxon>
        <taxon>Nematoda</taxon>
        <taxon>Chromadorea</taxon>
        <taxon>Rhabditida</taxon>
        <taxon>Tylenchina</taxon>
        <taxon>Panagrolaimomorpha</taxon>
        <taxon>Strongyloidoidea</taxon>
        <taxon>Alloionematidae</taxon>
        <taxon>Rhabditophanes</taxon>
    </lineage>
</organism>
<dbReference type="Proteomes" id="UP000095286">
    <property type="component" value="Unplaced"/>
</dbReference>
<proteinExistence type="predicted"/>
<dbReference type="WBParaSite" id="RSKR_0000014700.1">
    <property type="protein sequence ID" value="RSKR_0000014700.1"/>
    <property type="gene ID" value="RSKR_0000014700"/>
</dbReference>
<accession>A0AC35TFZ3</accession>
<evidence type="ECO:0000313" key="2">
    <source>
        <dbReference type="WBParaSite" id="RSKR_0000014700.1"/>
    </source>
</evidence>